<evidence type="ECO:0000313" key="2">
    <source>
        <dbReference type="EMBL" id="WYK18317.1"/>
    </source>
</evidence>
<protein>
    <submittedName>
        <fullName evidence="2">VPLPA-CTERM sorting domain-containing protein</fullName>
    </submittedName>
</protein>
<accession>A0ABZ2TF49</accession>
<evidence type="ECO:0000313" key="3">
    <source>
        <dbReference type="Proteomes" id="UP001281305"/>
    </source>
</evidence>
<keyword evidence="1" id="KW-0812">Transmembrane</keyword>
<dbReference type="InterPro" id="IPR022472">
    <property type="entry name" value="VPLPA-CTERM"/>
</dbReference>
<organism evidence="2 3">
    <name type="scientific">Roseovarius rhodophyticola</name>
    <dbReference type="NCBI Taxonomy" id="3080827"/>
    <lineage>
        <taxon>Bacteria</taxon>
        <taxon>Pseudomonadati</taxon>
        <taxon>Pseudomonadota</taxon>
        <taxon>Alphaproteobacteria</taxon>
        <taxon>Rhodobacterales</taxon>
        <taxon>Roseobacteraceae</taxon>
        <taxon>Roseovarius</taxon>
    </lineage>
</organism>
<reference evidence="2 3" key="1">
    <citation type="submission" date="2024-02" db="EMBL/GenBank/DDBJ databases">
        <title>Roseovarius strain W115 nov., isolated from a marine algae.</title>
        <authorList>
            <person name="Lee M.W."/>
            <person name="Lee J.K."/>
            <person name="Kim J.M."/>
            <person name="Choi D.G."/>
            <person name="Baek J.H."/>
            <person name="Bayburt H."/>
            <person name="Jung J.J."/>
            <person name="Han D.M."/>
            <person name="Jeon C.O."/>
        </authorList>
    </citation>
    <scope>NUCLEOTIDE SEQUENCE [LARGE SCALE GENOMIC DNA]</scope>
    <source>
        <strain evidence="2 3">W115</strain>
    </source>
</reference>
<proteinExistence type="predicted"/>
<keyword evidence="3" id="KW-1185">Reference proteome</keyword>
<dbReference type="Proteomes" id="UP001281305">
    <property type="component" value="Chromosome"/>
</dbReference>
<dbReference type="EMBL" id="CP146606">
    <property type="protein sequence ID" value="WYK18317.1"/>
    <property type="molecule type" value="Genomic_DNA"/>
</dbReference>
<dbReference type="NCBIfam" id="TIGR03370">
    <property type="entry name" value="VPLPA-CTERM"/>
    <property type="match status" value="1"/>
</dbReference>
<keyword evidence="1" id="KW-0472">Membrane</keyword>
<keyword evidence="1" id="KW-1133">Transmembrane helix</keyword>
<sequence length="182" mass="18331">MIDFTIDFGTVTSGSATAQCGSGIACLTQVVIDLTAGAGESNAAGDNNSFGFVGLTPEGASAESNFSFSFSDGPDANDSDNSLFNLLTITAFNNVFDPGNRLTFSAEISGLGNNNGDNFNDRGAIATAFLSDGRSGSSGFVTVVDGFSSVAEIAPVPLPASALLLLGGLGGIGALRLRKKKS</sequence>
<feature type="transmembrane region" description="Helical" evidence="1">
    <location>
        <begin position="158"/>
        <end position="177"/>
    </location>
</feature>
<name>A0ABZ2TF49_9RHOB</name>
<gene>
    <name evidence="2" type="ORF">RZS32_000055</name>
</gene>
<dbReference type="RefSeq" id="WP_317055001.1">
    <property type="nucleotide sequence ID" value="NZ_CP146606.1"/>
</dbReference>
<evidence type="ECO:0000256" key="1">
    <source>
        <dbReference type="SAM" id="Phobius"/>
    </source>
</evidence>